<keyword evidence="1" id="KW-0812">Transmembrane</keyword>
<dbReference type="OrthoDB" id="10134964at2759"/>
<evidence type="ECO:0000313" key="2">
    <source>
        <dbReference type="EMBL" id="CAF1514094.1"/>
    </source>
</evidence>
<feature type="transmembrane region" description="Helical" evidence="1">
    <location>
        <begin position="7"/>
        <end position="24"/>
    </location>
</feature>
<keyword evidence="1" id="KW-0472">Membrane</keyword>
<organism evidence="2">
    <name type="scientific">Adineta steineri</name>
    <dbReference type="NCBI Taxonomy" id="433720"/>
    <lineage>
        <taxon>Eukaryota</taxon>
        <taxon>Metazoa</taxon>
        <taxon>Spiralia</taxon>
        <taxon>Gnathifera</taxon>
        <taxon>Rotifera</taxon>
        <taxon>Eurotatoria</taxon>
        <taxon>Bdelloidea</taxon>
        <taxon>Adinetida</taxon>
        <taxon>Adinetidae</taxon>
        <taxon>Adineta</taxon>
    </lineage>
</organism>
<keyword evidence="1" id="KW-1133">Transmembrane helix</keyword>
<reference evidence="2" key="1">
    <citation type="submission" date="2021-02" db="EMBL/GenBank/DDBJ databases">
        <authorList>
            <person name="Nowell W R."/>
        </authorList>
    </citation>
    <scope>NUCLEOTIDE SEQUENCE</scope>
</reference>
<gene>
    <name evidence="2" type="ORF">VCS650_LOCUS42933</name>
</gene>
<comment type="caution">
    <text evidence="2">The sequence shown here is derived from an EMBL/GenBank/DDBJ whole genome shotgun (WGS) entry which is preliminary data.</text>
</comment>
<accession>A0A815U388</accession>
<protein>
    <submittedName>
        <fullName evidence="2">Uncharacterized protein</fullName>
    </submittedName>
</protein>
<sequence length="120" mass="13701">MLIRASIGIAVAVVTVLLIVFYYDDIFLRLIVYLYFGVAGAAVIASVFLFYAVIIHPLFAAMHDRVTNVHDIICDSSTLDYAVQLDAYLNDPVCIKFSEYWFHSQLYILKNLIERIFSVQ</sequence>
<proteinExistence type="predicted"/>
<dbReference type="EMBL" id="CAJNON010002613">
    <property type="protein sequence ID" value="CAF1514094.1"/>
    <property type="molecule type" value="Genomic_DNA"/>
</dbReference>
<feature type="transmembrane region" description="Helical" evidence="1">
    <location>
        <begin position="30"/>
        <end position="55"/>
    </location>
</feature>
<feature type="non-terminal residue" evidence="2">
    <location>
        <position position="1"/>
    </location>
</feature>
<evidence type="ECO:0000256" key="1">
    <source>
        <dbReference type="SAM" id="Phobius"/>
    </source>
</evidence>
<name>A0A815U388_9BILA</name>
<dbReference type="Proteomes" id="UP000663891">
    <property type="component" value="Unassembled WGS sequence"/>
</dbReference>
<dbReference type="AlphaFoldDB" id="A0A815U388"/>